<keyword evidence="3" id="KW-1185">Reference proteome</keyword>
<evidence type="ECO:0000313" key="3">
    <source>
        <dbReference type="Proteomes" id="UP001200034"/>
    </source>
</evidence>
<dbReference type="InterPro" id="IPR010512">
    <property type="entry name" value="DUF1091"/>
</dbReference>
<feature type="signal peptide" evidence="1">
    <location>
        <begin position="1"/>
        <end position="17"/>
    </location>
</feature>
<dbReference type="PANTHER" id="PTHR20898:SF0">
    <property type="entry name" value="DAEDALUS ON 3-RELATED"/>
    <property type="match status" value="1"/>
</dbReference>
<dbReference type="AlphaFoldDB" id="A0AAD4JYI8"/>
<dbReference type="EMBL" id="JAJJHW010002585">
    <property type="protein sequence ID" value="KAH8369615.1"/>
    <property type="molecule type" value="Genomic_DNA"/>
</dbReference>
<dbReference type="SMART" id="SM00697">
    <property type="entry name" value="DM8"/>
    <property type="match status" value="1"/>
</dbReference>
<name>A0AAD4JYI8_9MUSC</name>
<dbReference type="Proteomes" id="UP001200034">
    <property type="component" value="Unassembled WGS sequence"/>
</dbReference>
<sequence>MFISVVILITSFQMKWALLKWSNGYLPWNHNHTVDVCRFLRRSKHLLNNFVYGMFRDYSNLNHTCPYNHDVIIHNLPKRFTRRFDLLLLPHGDYAIEASWYTDDVLRSEARLYFSYF</sequence>
<dbReference type="Pfam" id="PF06477">
    <property type="entry name" value="DUF1091"/>
    <property type="match status" value="1"/>
</dbReference>
<evidence type="ECO:0000313" key="2">
    <source>
        <dbReference type="EMBL" id="KAH8369615.1"/>
    </source>
</evidence>
<organism evidence="2 3">
    <name type="scientific">Drosophila rubida</name>
    <dbReference type="NCBI Taxonomy" id="30044"/>
    <lineage>
        <taxon>Eukaryota</taxon>
        <taxon>Metazoa</taxon>
        <taxon>Ecdysozoa</taxon>
        <taxon>Arthropoda</taxon>
        <taxon>Hexapoda</taxon>
        <taxon>Insecta</taxon>
        <taxon>Pterygota</taxon>
        <taxon>Neoptera</taxon>
        <taxon>Endopterygota</taxon>
        <taxon>Diptera</taxon>
        <taxon>Brachycera</taxon>
        <taxon>Muscomorpha</taxon>
        <taxon>Ephydroidea</taxon>
        <taxon>Drosophilidae</taxon>
        <taxon>Drosophila</taxon>
    </lineage>
</organism>
<evidence type="ECO:0000256" key="1">
    <source>
        <dbReference type="SAM" id="SignalP"/>
    </source>
</evidence>
<accession>A0AAD4JYI8</accession>
<feature type="chain" id="PRO_5042179556" evidence="1">
    <location>
        <begin position="18"/>
        <end position="117"/>
    </location>
</feature>
<reference evidence="2" key="1">
    <citation type="journal article" date="2021" name="Mol. Ecol. Resour.">
        <title>Phylogenomic analyses of the genus Drosophila reveals genomic signals of climate adaptation.</title>
        <authorList>
            <person name="Li F."/>
            <person name="Rane R.V."/>
            <person name="Luria V."/>
            <person name="Xiong Z."/>
            <person name="Chen J."/>
            <person name="Li Z."/>
            <person name="Catullo R.A."/>
            <person name="Griffin P.C."/>
            <person name="Schiffer M."/>
            <person name="Pearce S."/>
            <person name="Lee S.F."/>
            <person name="McElroy K."/>
            <person name="Stocker A."/>
            <person name="Shirriffs J."/>
            <person name="Cockerell F."/>
            <person name="Coppin C."/>
            <person name="Sgro C.M."/>
            <person name="Karger A."/>
            <person name="Cain J.W."/>
            <person name="Weber J.A."/>
            <person name="Santpere G."/>
            <person name="Kirschner M.W."/>
            <person name="Hoffmann A.A."/>
            <person name="Oakeshott J.G."/>
            <person name="Zhang G."/>
        </authorList>
    </citation>
    <scope>NUCLEOTIDE SEQUENCE</scope>
    <source>
        <strain evidence="2">BGI-SZ-2011g</strain>
    </source>
</reference>
<protein>
    <submittedName>
        <fullName evidence="2">Uncharacterized protein</fullName>
    </submittedName>
</protein>
<proteinExistence type="predicted"/>
<keyword evidence="1" id="KW-0732">Signal</keyword>
<comment type="caution">
    <text evidence="2">The sequence shown here is derived from an EMBL/GenBank/DDBJ whole genome shotgun (WGS) entry which is preliminary data.</text>
</comment>
<dbReference type="PANTHER" id="PTHR20898">
    <property type="entry name" value="DAEDALUS ON 3-RELATED-RELATED"/>
    <property type="match status" value="1"/>
</dbReference>
<gene>
    <name evidence="2" type="ORF">KR093_000325</name>
</gene>